<keyword evidence="3" id="KW-1185">Reference proteome</keyword>
<keyword evidence="2" id="KW-0812">Transmembrane</keyword>
<evidence type="ECO:0000313" key="4">
    <source>
        <dbReference type="WBParaSite" id="PSAMB.scaffold4529size22773.g24576.t1"/>
    </source>
</evidence>
<proteinExistence type="predicted"/>
<accession>A0A914WQA2</accession>
<keyword evidence="1" id="KW-0175">Coiled coil</keyword>
<reference evidence="4" key="1">
    <citation type="submission" date="2022-11" db="UniProtKB">
        <authorList>
            <consortium name="WormBaseParasite"/>
        </authorList>
    </citation>
    <scope>IDENTIFICATION</scope>
</reference>
<feature type="coiled-coil region" evidence="1">
    <location>
        <begin position="883"/>
        <end position="910"/>
    </location>
</feature>
<feature type="transmembrane region" description="Helical" evidence="2">
    <location>
        <begin position="702"/>
        <end position="721"/>
    </location>
</feature>
<dbReference type="Proteomes" id="UP000887566">
    <property type="component" value="Unplaced"/>
</dbReference>
<dbReference type="WBParaSite" id="PSAMB.scaffold4529size22773.g24576.t1">
    <property type="protein sequence ID" value="PSAMB.scaffold4529size22773.g24576.t1"/>
    <property type="gene ID" value="PSAMB.scaffold4529size22773.g24576"/>
</dbReference>
<dbReference type="Pfam" id="PF25228">
    <property type="entry name" value="Lips"/>
    <property type="match status" value="1"/>
</dbReference>
<dbReference type="InterPro" id="IPR057435">
    <property type="entry name" value="Lips"/>
</dbReference>
<organism evidence="3 4">
    <name type="scientific">Plectus sambesii</name>
    <dbReference type="NCBI Taxonomy" id="2011161"/>
    <lineage>
        <taxon>Eukaryota</taxon>
        <taxon>Metazoa</taxon>
        <taxon>Ecdysozoa</taxon>
        <taxon>Nematoda</taxon>
        <taxon>Chromadorea</taxon>
        <taxon>Plectida</taxon>
        <taxon>Plectina</taxon>
        <taxon>Plectoidea</taxon>
        <taxon>Plectidae</taxon>
        <taxon>Plectus</taxon>
    </lineage>
</organism>
<evidence type="ECO:0000313" key="3">
    <source>
        <dbReference type="Proteomes" id="UP000887566"/>
    </source>
</evidence>
<protein>
    <submittedName>
        <fullName evidence="4">Uncharacterized protein</fullName>
    </submittedName>
</protein>
<feature type="transmembrane region" description="Helical" evidence="2">
    <location>
        <begin position="571"/>
        <end position="593"/>
    </location>
</feature>
<dbReference type="AlphaFoldDB" id="A0A914WQA2"/>
<keyword evidence="2" id="KW-1133">Transmembrane helix</keyword>
<feature type="transmembrane region" description="Helical" evidence="2">
    <location>
        <begin position="663"/>
        <end position="696"/>
    </location>
</feature>
<name>A0A914WQA2_9BILA</name>
<sequence length="1033" mass="120670">MDVAEEIEKKTLVLDCVASKVPLRFDYIANFDHSDRARASLLSAAKEYLEENVWMWGDDFVIQLPPPLRASQLRIKPSDLFEPPTDFKNELDMLAFDGNDNTVRLNREQLESIRKNAEFEVPSRTFPGEVHKWRLSRLLQLGWARRSRSLWHALSWALKMFIVYAKDRLVGMNHIFSLPNTVKAWFKAPRCLVDLLLGYPALEHVTLDEFIKAERAKYQISELSILESDRQPVIHFLELLQKASQIGQWHNPEKANDFAKAQALRKDFAQITRPPAFRFSVKNSELIVDLRLHFEDIYSMLLPKIDHILRETTEEAQKSWFIPLRNKLIEEAEASEKDEFKLELLINKQIREDYLERFYEKVLANDEKLGGNGIARLVVDQFRYWEFVDDYLTKIDREIACELEEFENNLRSTYPIRSLIGRWMRRQLRWKNEQICERNKDRLYTELIDCLQAKGLPQHAYFLQRDFDFRKQIEPDLRADLVTLANAERTFTWRRKIWLPQNFNVFRVDNKTGNRTQINPIEISYQPRNPPAISIHDDALPFRFVLEHTVSYSNTTSYWGWRWVNFFKRTYLWTVNIMCVCLVQVLFGSGFGLRALFSPSKFYAHYIIDEKTASVFPNAQETTSTFLSRIASLWHHVMLSRVRFEETPDRGFLGKAATRPLNWFWNIIIKGVIGTMILCVLLPATFLIVSVLSLAIGIAAPLWVPLCALLYHLICTTIYDFDSPHRSKFHRGKLFPIFDLIFYRCLLQGILQPVAAIVLAFVIFPITSVLITLLAYARFGLRSLWDTAMFHVIIKRRGRIPANDTFVARRIAGPGLSKDFYYQVNPAVVLATMELAIEKQEMSEYVSWMRHHIDSPLVESQTLLRNEMLGPLGISCSASAESYNILKNQNQKLHEKLAALLNERAQHSGEWINESSVSFHRIRLSGHDLKWAIDESAKMLSEHYPDHVMKWKQKPEATFWNERGLTYRDWNGLAKMLIAQEFGTDFLTPLEEHDKRFELKVRHNGARDYMDQLLSGSHREDLDDVTPTTVFDF</sequence>
<evidence type="ECO:0000256" key="1">
    <source>
        <dbReference type="SAM" id="Coils"/>
    </source>
</evidence>
<dbReference type="PANTHER" id="PTHR37686">
    <property type="entry name" value="LD36006P"/>
    <property type="match status" value="1"/>
</dbReference>
<evidence type="ECO:0000256" key="2">
    <source>
        <dbReference type="SAM" id="Phobius"/>
    </source>
</evidence>
<keyword evidence="2" id="KW-0472">Membrane</keyword>
<dbReference type="PANTHER" id="PTHR37686:SF1">
    <property type="entry name" value="LD36006P"/>
    <property type="match status" value="1"/>
</dbReference>
<feature type="transmembrane region" description="Helical" evidence="2">
    <location>
        <begin position="757"/>
        <end position="777"/>
    </location>
</feature>